<evidence type="ECO:0000313" key="3">
    <source>
        <dbReference type="Proteomes" id="UP001469553"/>
    </source>
</evidence>
<keyword evidence="3" id="KW-1185">Reference proteome</keyword>
<organism evidence="2 3">
    <name type="scientific">Ameca splendens</name>
    <dbReference type="NCBI Taxonomy" id="208324"/>
    <lineage>
        <taxon>Eukaryota</taxon>
        <taxon>Metazoa</taxon>
        <taxon>Chordata</taxon>
        <taxon>Craniata</taxon>
        <taxon>Vertebrata</taxon>
        <taxon>Euteleostomi</taxon>
        <taxon>Actinopterygii</taxon>
        <taxon>Neopterygii</taxon>
        <taxon>Teleostei</taxon>
        <taxon>Neoteleostei</taxon>
        <taxon>Acanthomorphata</taxon>
        <taxon>Ovalentaria</taxon>
        <taxon>Atherinomorphae</taxon>
        <taxon>Cyprinodontiformes</taxon>
        <taxon>Goodeidae</taxon>
        <taxon>Ameca</taxon>
    </lineage>
</organism>
<feature type="chain" id="PRO_5045806947" evidence="1">
    <location>
        <begin position="20"/>
        <end position="111"/>
    </location>
</feature>
<sequence>MSNFLKLLALILPPQQMMAEGIDLSNTCLEKICFILLQTLKDPSFLKESVLPLLVHNLTVAPAVQSIGQVNTNVFIVCEKIFTPLQMSSVFAFLFLLNVLDDQTKVIIRQI</sequence>
<evidence type="ECO:0000256" key="1">
    <source>
        <dbReference type="SAM" id="SignalP"/>
    </source>
</evidence>
<proteinExistence type="predicted"/>
<reference evidence="2 3" key="1">
    <citation type="submission" date="2021-06" db="EMBL/GenBank/DDBJ databases">
        <authorList>
            <person name="Palmer J.M."/>
        </authorList>
    </citation>
    <scope>NUCLEOTIDE SEQUENCE [LARGE SCALE GENOMIC DNA]</scope>
    <source>
        <strain evidence="2 3">AS_MEX2019</strain>
        <tissue evidence="2">Muscle</tissue>
    </source>
</reference>
<accession>A0ABV0Z2G9</accession>
<comment type="caution">
    <text evidence="2">The sequence shown here is derived from an EMBL/GenBank/DDBJ whole genome shotgun (WGS) entry which is preliminary data.</text>
</comment>
<dbReference type="EMBL" id="JAHRIP010048899">
    <property type="protein sequence ID" value="MEQ2300075.1"/>
    <property type="molecule type" value="Genomic_DNA"/>
</dbReference>
<gene>
    <name evidence="2" type="ORF">AMECASPLE_021608</name>
</gene>
<feature type="signal peptide" evidence="1">
    <location>
        <begin position="1"/>
        <end position="19"/>
    </location>
</feature>
<keyword evidence="1" id="KW-0732">Signal</keyword>
<evidence type="ECO:0000313" key="2">
    <source>
        <dbReference type="EMBL" id="MEQ2300075.1"/>
    </source>
</evidence>
<name>A0ABV0Z2G9_9TELE</name>
<protein>
    <submittedName>
        <fullName evidence="2">Uncharacterized protein</fullName>
    </submittedName>
</protein>
<dbReference type="Proteomes" id="UP001469553">
    <property type="component" value="Unassembled WGS sequence"/>
</dbReference>